<evidence type="ECO:0000256" key="2">
    <source>
        <dbReference type="ARBA" id="ARBA00007362"/>
    </source>
</evidence>
<keyword evidence="8" id="KW-0448">Lipopolysaccharide biosynthesis</keyword>
<dbReference type="SUPFAM" id="SSF103481">
    <property type="entry name" value="Multidrug resistance efflux transporter EmrE"/>
    <property type="match status" value="1"/>
</dbReference>
<keyword evidence="11 12" id="KW-0472">Membrane</keyword>
<dbReference type="EMBL" id="JAMRYU010000001">
    <property type="protein sequence ID" value="MDC4238875.1"/>
    <property type="molecule type" value="Genomic_DNA"/>
</dbReference>
<evidence type="ECO:0000256" key="1">
    <source>
        <dbReference type="ARBA" id="ARBA00004651"/>
    </source>
</evidence>
<protein>
    <submittedName>
        <fullName evidence="14">EamA family transporter</fullName>
    </submittedName>
</protein>
<keyword evidence="5" id="KW-0997">Cell inner membrane</keyword>
<comment type="similarity">
    <text evidence="2">Belongs to the EamA transporter family.</text>
</comment>
<dbReference type="Proteomes" id="UP001141183">
    <property type="component" value="Unassembled WGS sequence"/>
</dbReference>
<keyword evidence="9 12" id="KW-1133">Transmembrane helix</keyword>
<dbReference type="GO" id="GO:0005886">
    <property type="term" value="C:plasma membrane"/>
    <property type="evidence" value="ECO:0007669"/>
    <property type="project" value="UniProtKB-SubCell"/>
</dbReference>
<sequence>MMYLLISINIVLLLLGQVIWKLGTKTINFEMNLKGIFNFILNPYVLGGGIIYVIASIVWIYILSKEDLSKVYPLQSLCYVFGAIIGVFIFNENMSALRILGLFLIFCGAFIISLS</sequence>
<accession>A0A9X3XGC6</accession>
<keyword evidence="4" id="KW-0444">Lipid biosynthesis</keyword>
<keyword evidence="6" id="KW-0441">Lipid A biosynthesis</keyword>
<dbReference type="GO" id="GO:0009103">
    <property type="term" value="P:lipopolysaccharide biosynthetic process"/>
    <property type="evidence" value="ECO:0007669"/>
    <property type="project" value="UniProtKB-KW"/>
</dbReference>
<dbReference type="InterPro" id="IPR000620">
    <property type="entry name" value="EamA_dom"/>
</dbReference>
<evidence type="ECO:0000256" key="5">
    <source>
        <dbReference type="ARBA" id="ARBA00022519"/>
    </source>
</evidence>
<evidence type="ECO:0000256" key="3">
    <source>
        <dbReference type="ARBA" id="ARBA00022475"/>
    </source>
</evidence>
<evidence type="ECO:0000256" key="11">
    <source>
        <dbReference type="ARBA" id="ARBA00023136"/>
    </source>
</evidence>
<evidence type="ECO:0000256" key="10">
    <source>
        <dbReference type="ARBA" id="ARBA00023098"/>
    </source>
</evidence>
<feature type="domain" description="EamA" evidence="13">
    <location>
        <begin position="12"/>
        <end position="113"/>
    </location>
</feature>
<keyword evidence="15" id="KW-1185">Reference proteome</keyword>
<organism evidence="14 15">
    <name type="scientific">Clostridium tertium</name>
    <dbReference type="NCBI Taxonomy" id="1559"/>
    <lineage>
        <taxon>Bacteria</taxon>
        <taxon>Bacillati</taxon>
        <taxon>Bacillota</taxon>
        <taxon>Clostridia</taxon>
        <taxon>Eubacteriales</taxon>
        <taxon>Clostridiaceae</taxon>
        <taxon>Clostridium</taxon>
    </lineage>
</organism>
<keyword evidence="3" id="KW-1003">Cell membrane</keyword>
<evidence type="ECO:0000256" key="6">
    <source>
        <dbReference type="ARBA" id="ARBA00022556"/>
    </source>
</evidence>
<dbReference type="PANTHER" id="PTHR30561:SF9">
    <property type="entry name" value="4-AMINO-4-DEOXY-L-ARABINOSE-PHOSPHOUNDECAPRENOL FLIPPASE SUBUNIT ARNF-RELATED"/>
    <property type="match status" value="1"/>
</dbReference>
<comment type="subcellular location">
    <subcellularLocation>
        <location evidence="1">Cell membrane</location>
        <topology evidence="1">Multi-pass membrane protein</topology>
    </subcellularLocation>
</comment>
<evidence type="ECO:0000256" key="12">
    <source>
        <dbReference type="SAM" id="Phobius"/>
    </source>
</evidence>
<dbReference type="RefSeq" id="WP_008679926.1">
    <property type="nucleotide sequence ID" value="NZ_CABKOG010000003.1"/>
</dbReference>
<gene>
    <name evidence="14" type="ORF">NE398_01665</name>
</gene>
<reference evidence="14" key="1">
    <citation type="submission" date="2022-05" db="EMBL/GenBank/DDBJ databases">
        <title>Draft genome sequence of Clostridium tertium strain CP3 isolated from Peru.</title>
        <authorList>
            <person name="Hurtado R."/>
            <person name="Lima L."/>
            <person name="Sousa T."/>
            <person name="Jaiswal A.K."/>
            <person name="Tiwari S."/>
            <person name="Maturrano L."/>
            <person name="Brenig B."/>
            <person name="Azevedo V."/>
        </authorList>
    </citation>
    <scope>NUCLEOTIDE SEQUENCE</scope>
    <source>
        <strain evidence="14">CP3</strain>
    </source>
</reference>
<name>A0A9X3XGC6_9CLOT</name>
<proteinExistence type="inferred from homology"/>
<evidence type="ECO:0000259" key="13">
    <source>
        <dbReference type="Pfam" id="PF00892"/>
    </source>
</evidence>
<evidence type="ECO:0000256" key="9">
    <source>
        <dbReference type="ARBA" id="ARBA00022989"/>
    </source>
</evidence>
<evidence type="ECO:0000256" key="7">
    <source>
        <dbReference type="ARBA" id="ARBA00022692"/>
    </source>
</evidence>
<feature type="transmembrane region" description="Helical" evidence="12">
    <location>
        <begin position="45"/>
        <end position="64"/>
    </location>
</feature>
<keyword evidence="7 12" id="KW-0812">Transmembrane</keyword>
<dbReference type="Pfam" id="PF00892">
    <property type="entry name" value="EamA"/>
    <property type="match status" value="1"/>
</dbReference>
<dbReference type="PANTHER" id="PTHR30561">
    <property type="entry name" value="SMR FAMILY PROTON-DEPENDENT DRUG EFFLUX TRANSPORTER SUGE"/>
    <property type="match status" value="1"/>
</dbReference>
<keyword evidence="10" id="KW-0443">Lipid metabolism</keyword>
<comment type="caution">
    <text evidence="14">The sequence shown here is derived from an EMBL/GenBank/DDBJ whole genome shotgun (WGS) entry which is preliminary data.</text>
</comment>
<evidence type="ECO:0000313" key="14">
    <source>
        <dbReference type="EMBL" id="MDC4238875.1"/>
    </source>
</evidence>
<feature type="transmembrane region" description="Helical" evidence="12">
    <location>
        <begin position="71"/>
        <end position="90"/>
    </location>
</feature>
<evidence type="ECO:0000256" key="4">
    <source>
        <dbReference type="ARBA" id="ARBA00022516"/>
    </source>
</evidence>
<evidence type="ECO:0000313" key="15">
    <source>
        <dbReference type="Proteomes" id="UP001141183"/>
    </source>
</evidence>
<evidence type="ECO:0000256" key="8">
    <source>
        <dbReference type="ARBA" id="ARBA00022985"/>
    </source>
</evidence>
<dbReference type="AlphaFoldDB" id="A0A9X3XGC6"/>
<feature type="transmembrane region" description="Helical" evidence="12">
    <location>
        <begin position="96"/>
        <end position="114"/>
    </location>
</feature>
<dbReference type="InterPro" id="IPR037185">
    <property type="entry name" value="EmrE-like"/>
</dbReference>
<dbReference type="GO" id="GO:0022857">
    <property type="term" value="F:transmembrane transporter activity"/>
    <property type="evidence" value="ECO:0007669"/>
    <property type="project" value="InterPro"/>
</dbReference>
<dbReference type="InterPro" id="IPR000390">
    <property type="entry name" value="Small_drug/metabolite_transptr"/>
</dbReference>
<dbReference type="Gene3D" id="1.10.3730.20">
    <property type="match status" value="1"/>
</dbReference>